<comment type="similarity">
    <text evidence="2">Belongs to the BORCS5 family.</text>
</comment>
<reference evidence="7 8" key="2">
    <citation type="submission" date="2016-08" db="EMBL/GenBank/DDBJ databases">
        <title>Pervasive Adenine N6-methylation of Active Genes in Fungi.</title>
        <authorList>
            <consortium name="DOE Joint Genome Institute"/>
            <person name="Mondo S.J."/>
            <person name="Dannebaum R.O."/>
            <person name="Kuo R.C."/>
            <person name="Labutti K."/>
            <person name="Haridas S."/>
            <person name="Kuo A."/>
            <person name="Salamov A."/>
            <person name="Ahrendt S.R."/>
            <person name="Lipzen A."/>
            <person name="Sullivan W."/>
            <person name="Andreopoulos W.B."/>
            <person name="Clum A."/>
            <person name="Lindquist E."/>
            <person name="Daum C."/>
            <person name="Ramamoorthy G.K."/>
            <person name="Gryganskyi A."/>
            <person name="Culley D."/>
            <person name="Magnuson J.K."/>
            <person name="James T.Y."/>
            <person name="O'Malley M.A."/>
            <person name="Stajich J.E."/>
            <person name="Spatafora J.W."/>
            <person name="Visel A."/>
            <person name="Grigoriev I.V."/>
        </authorList>
    </citation>
    <scope>NUCLEOTIDE SEQUENCE [LARGE SCALE GENOMIC DNA]</scope>
    <source>
        <strain evidence="8">finn</strain>
    </source>
</reference>
<dbReference type="GO" id="GO:0072384">
    <property type="term" value="P:organelle transport along microtubule"/>
    <property type="evidence" value="ECO:0007669"/>
    <property type="project" value="TreeGrafter"/>
</dbReference>
<evidence type="ECO:0000256" key="6">
    <source>
        <dbReference type="ARBA" id="ARBA00023288"/>
    </source>
</evidence>
<evidence type="ECO:0000256" key="3">
    <source>
        <dbReference type="ARBA" id="ARBA00022300"/>
    </source>
</evidence>
<name>A0A1Y1VA86_9FUNG</name>
<dbReference type="InterPro" id="IPR018780">
    <property type="entry name" value="TBORCS5"/>
</dbReference>
<evidence type="ECO:0000256" key="1">
    <source>
        <dbReference type="ARBA" id="ARBA00004122"/>
    </source>
</evidence>
<evidence type="ECO:0000256" key="5">
    <source>
        <dbReference type="ARBA" id="ARBA00023228"/>
    </source>
</evidence>
<evidence type="ECO:0000313" key="7">
    <source>
        <dbReference type="EMBL" id="ORX51085.1"/>
    </source>
</evidence>
<organism evidence="7 8">
    <name type="scientific">Piromyces finnis</name>
    <dbReference type="NCBI Taxonomy" id="1754191"/>
    <lineage>
        <taxon>Eukaryota</taxon>
        <taxon>Fungi</taxon>
        <taxon>Fungi incertae sedis</taxon>
        <taxon>Chytridiomycota</taxon>
        <taxon>Chytridiomycota incertae sedis</taxon>
        <taxon>Neocallimastigomycetes</taxon>
        <taxon>Neocallimastigales</taxon>
        <taxon>Neocallimastigaceae</taxon>
        <taxon>Piromyces</taxon>
    </lineage>
</organism>
<dbReference type="EMBL" id="MCFH01000019">
    <property type="protein sequence ID" value="ORX51085.1"/>
    <property type="molecule type" value="Genomic_DNA"/>
</dbReference>
<keyword evidence="5" id="KW-0458">Lysosome</keyword>
<dbReference type="AlphaFoldDB" id="A0A1Y1VA86"/>
<evidence type="ECO:0000256" key="4">
    <source>
        <dbReference type="ARBA" id="ARBA00023136"/>
    </source>
</evidence>
<accession>A0A1Y1VA86</accession>
<dbReference type="OrthoDB" id="2132733at2759"/>
<keyword evidence="8" id="KW-1185">Reference proteome</keyword>
<dbReference type="GO" id="GO:0032418">
    <property type="term" value="P:lysosome localization"/>
    <property type="evidence" value="ECO:0007669"/>
    <property type="project" value="InterPro"/>
</dbReference>
<comment type="caution">
    <text evidence="7">The sequence shown here is derived from an EMBL/GenBank/DDBJ whole genome shotgun (WGS) entry which is preliminary data.</text>
</comment>
<gene>
    <name evidence="7" type="ORF">BCR36DRAFT_583146</name>
</gene>
<protein>
    <recommendedName>
        <fullName evidence="3">BLOC-1-related complex subunit 5</fullName>
    </recommendedName>
</protein>
<evidence type="ECO:0000256" key="2">
    <source>
        <dbReference type="ARBA" id="ARBA00010235"/>
    </source>
</evidence>
<keyword evidence="6" id="KW-0449">Lipoprotein</keyword>
<dbReference type="GO" id="GO:0099078">
    <property type="term" value="C:BORC complex"/>
    <property type="evidence" value="ECO:0007669"/>
    <property type="project" value="TreeGrafter"/>
</dbReference>
<dbReference type="Pfam" id="PF10158">
    <property type="entry name" value="LOH1CR12"/>
    <property type="match status" value="1"/>
</dbReference>
<proteinExistence type="inferred from homology"/>
<dbReference type="PANTHER" id="PTHR31634">
    <property type="entry name" value="BLOC-1-RELATED COMPLEX SUBUNIT 5"/>
    <property type="match status" value="1"/>
</dbReference>
<comment type="subcellular location">
    <subcellularLocation>
        <location evidence="1">Lysosome membrane</location>
        <topology evidence="1">Lipid-anchor</topology>
        <orientation evidence="1">Cytoplasmic side</orientation>
    </subcellularLocation>
</comment>
<sequence>MKEDPTEKIIVVNQRKEEQKSEPELETLNSIKKVQPLLSTIDGPNWNTLFSNKRNQNIPETLNPQPFINFFEQYQQYLMECSKTVIKDQNILFENFKQLSTYCNDIDSSVSKRLSQTKQNGYQLIGNELIQKVEDNIEKTQILISDIISKIDKLDEVIPEEIKIRNNPDKYSRIHKLKETHLL</sequence>
<reference evidence="7 8" key="1">
    <citation type="submission" date="2016-08" db="EMBL/GenBank/DDBJ databases">
        <title>Genomes of anaerobic fungi encode conserved fungal cellulosomes for biomass hydrolysis.</title>
        <authorList>
            <consortium name="DOE Joint Genome Institute"/>
            <person name="Haitjema C.H."/>
            <person name="Gilmore S.P."/>
            <person name="Henske J.K."/>
            <person name="Solomon K.V."/>
            <person name="De Groot R."/>
            <person name="Kuo A."/>
            <person name="Mondo S.J."/>
            <person name="Salamov A.A."/>
            <person name="Labutti K."/>
            <person name="Zhao Z."/>
            <person name="Chiniquy J."/>
            <person name="Barry K."/>
            <person name="Brewer H.M."/>
            <person name="Purvine S.O."/>
            <person name="Wright A.T."/>
            <person name="Boxma B."/>
            <person name="Van Alen T."/>
            <person name="Hackstein J.H."/>
            <person name="Baker S.E."/>
            <person name="Grigoriev I.V."/>
            <person name="O'Malley M.A."/>
        </authorList>
    </citation>
    <scope>NUCLEOTIDE SEQUENCE [LARGE SCALE GENOMIC DNA]</scope>
    <source>
        <strain evidence="8">finn</strain>
    </source>
</reference>
<dbReference type="CDD" id="cd22789">
    <property type="entry name" value="BORCS5-like"/>
    <property type="match status" value="1"/>
</dbReference>
<dbReference type="Proteomes" id="UP000193719">
    <property type="component" value="Unassembled WGS sequence"/>
</dbReference>
<evidence type="ECO:0000313" key="8">
    <source>
        <dbReference type="Proteomes" id="UP000193719"/>
    </source>
</evidence>
<keyword evidence="4" id="KW-0472">Membrane</keyword>
<dbReference type="PANTHER" id="PTHR31634:SF2">
    <property type="entry name" value="BLOC-1-RELATED COMPLEX SUBUNIT 5"/>
    <property type="match status" value="1"/>
</dbReference>